<protein>
    <submittedName>
        <fullName evidence="2">TfoX N-terminal domain-containing protein</fullName>
    </submittedName>
</protein>
<dbReference type="RefSeq" id="WP_089248550.1">
    <property type="nucleotide sequence ID" value="NZ_FZOW01000010.1"/>
</dbReference>
<evidence type="ECO:0000259" key="1">
    <source>
        <dbReference type="Pfam" id="PF04993"/>
    </source>
</evidence>
<dbReference type="Proteomes" id="UP000198327">
    <property type="component" value="Unassembled WGS sequence"/>
</dbReference>
<keyword evidence="3" id="KW-1185">Reference proteome</keyword>
<dbReference type="EMBL" id="FZOW01000010">
    <property type="protein sequence ID" value="SNT16530.1"/>
    <property type="molecule type" value="Genomic_DNA"/>
</dbReference>
<dbReference type="Gene3D" id="3.30.1460.30">
    <property type="entry name" value="YgaC/TfoX-N like chaperone"/>
    <property type="match status" value="1"/>
</dbReference>
<reference evidence="3" key="1">
    <citation type="submission" date="2017-06" db="EMBL/GenBank/DDBJ databases">
        <authorList>
            <person name="Varghese N."/>
            <person name="Submissions S."/>
        </authorList>
    </citation>
    <scope>NUCLEOTIDE SEQUENCE [LARGE SCALE GENOMIC DNA]</scope>
    <source>
        <strain evidence="3">JCM 23211</strain>
    </source>
</reference>
<dbReference type="InterPro" id="IPR007076">
    <property type="entry name" value="TfoX_N"/>
</dbReference>
<proteinExistence type="predicted"/>
<dbReference type="Pfam" id="PF04993">
    <property type="entry name" value="TfoX_N"/>
    <property type="match status" value="1"/>
</dbReference>
<evidence type="ECO:0000313" key="3">
    <source>
        <dbReference type="Proteomes" id="UP000198327"/>
    </source>
</evidence>
<organism evidence="2 3">
    <name type="scientific">Rhodococcoides kyotonense</name>
    <dbReference type="NCBI Taxonomy" id="398843"/>
    <lineage>
        <taxon>Bacteria</taxon>
        <taxon>Bacillati</taxon>
        <taxon>Actinomycetota</taxon>
        <taxon>Actinomycetes</taxon>
        <taxon>Mycobacteriales</taxon>
        <taxon>Nocardiaceae</taxon>
        <taxon>Rhodococcoides</taxon>
    </lineage>
</organism>
<accession>A0A239KEW4</accession>
<gene>
    <name evidence="2" type="ORF">SAMN05421642_110118</name>
</gene>
<dbReference type="OrthoDB" id="214902at2"/>
<sequence>MTYDVELADRIRDALTGEPSVVEKKMFGGLQFMVRGKIAVGAHSDGGLLVKTDPSRTDELVARPGARRAVMGDRDMGNGWIIVSSNGFEGAGLDFWVGVALEHNAKRI</sequence>
<dbReference type="AlphaFoldDB" id="A0A239KEW4"/>
<evidence type="ECO:0000313" key="2">
    <source>
        <dbReference type="EMBL" id="SNT16530.1"/>
    </source>
</evidence>
<feature type="domain" description="TfoX N-terminal" evidence="1">
    <location>
        <begin position="17"/>
        <end position="97"/>
    </location>
</feature>
<dbReference type="SUPFAM" id="SSF159894">
    <property type="entry name" value="YgaC/TfoX-N like"/>
    <property type="match status" value="1"/>
</dbReference>
<name>A0A239KEW4_9NOCA</name>